<dbReference type="AlphaFoldDB" id="A1ZIM4"/>
<reference evidence="1 2" key="1">
    <citation type="submission" date="2007-01" db="EMBL/GenBank/DDBJ databases">
        <authorList>
            <person name="Haygood M."/>
            <person name="Podell S."/>
            <person name="Anderson C."/>
            <person name="Hopkinson B."/>
            <person name="Roe K."/>
            <person name="Barbeau K."/>
            <person name="Gaasterland T."/>
            <person name="Ferriera S."/>
            <person name="Johnson J."/>
            <person name="Kravitz S."/>
            <person name="Beeson K."/>
            <person name="Sutton G."/>
            <person name="Rogers Y.-H."/>
            <person name="Friedman R."/>
            <person name="Frazier M."/>
            <person name="Venter J.C."/>
        </authorList>
    </citation>
    <scope>NUCLEOTIDE SEQUENCE [LARGE SCALE GENOMIC DNA]</scope>
    <source>
        <strain evidence="1 2">ATCC 23134</strain>
    </source>
</reference>
<protein>
    <submittedName>
        <fullName evidence="1">Uncharacterized protein</fullName>
    </submittedName>
</protein>
<dbReference type="Proteomes" id="UP000004095">
    <property type="component" value="Unassembled WGS sequence"/>
</dbReference>
<proteinExistence type="predicted"/>
<keyword evidence="2" id="KW-1185">Reference proteome</keyword>
<sequence length="229" mass="25751">MMIDTIQQSLISEGLQEARQLVQTMKQKAYKLANTDLLKRISELEDTLRSIDDVNNVSTEAVNVEKCSLKALIDTAYQMYHLYFSRKDIRFSSYVANLHVRVDKMSFFRMFFSLVHYMGKHADPDEDRFISIEAAAYNAQTIAMYIEDNGLYPTSSADIFDHSFKRRITGAISGVGLAAIQQWAHSVGGKVCPVDKVGTGLKLCFLLPGKVSNCLREEAVGETDISLFI</sequence>
<dbReference type="Gene3D" id="3.30.565.10">
    <property type="entry name" value="Histidine kinase-like ATPase, C-terminal domain"/>
    <property type="match status" value="1"/>
</dbReference>
<dbReference type="RefSeq" id="WP_004155781.1">
    <property type="nucleotide sequence ID" value="NZ_AAWS01000009.1"/>
</dbReference>
<accession>A1ZIM4</accession>
<dbReference type="EMBL" id="AAWS01000009">
    <property type="protein sequence ID" value="EAY29892.1"/>
    <property type="molecule type" value="Genomic_DNA"/>
</dbReference>
<organism evidence="1 2">
    <name type="scientific">Microscilla marina ATCC 23134</name>
    <dbReference type="NCBI Taxonomy" id="313606"/>
    <lineage>
        <taxon>Bacteria</taxon>
        <taxon>Pseudomonadati</taxon>
        <taxon>Bacteroidota</taxon>
        <taxon>Cytophagia</taxon>
        <taxon>Cytophagales</taxon>
        <taxon>Microscillaceae</taxon>
        <taxon>Microscilla</taxon>
    </lineage>
</organism>
<dbReference type="SUPFAM" id="SSF55874">
    <property type="entry name" value="ATPase domain of HSP90 chaperone/DNA topoisomerase II/histidine kinase"/>
    <property type="match status" value="1"/>
</dbReference>
<comment type="caution">
    <text evidence="1">The sequence shown here is derived from an EMBL/GenBank/DDBJ whole genome shotgun (WGS) entry which is preliminary data.</text>
</comment>
<evidence type="ECO:0000313" key="2">
    <source>
        <dbReference type="Proteomes" id="UP000004095"/>
    </source>
</evidence>
<evidence type="ECO:0000313" key="1">
    <source>
        <dbReference type="EMBL" id="EAY29892.1"/>
    </source>
</evidence>
<name>A1ZIM4_MICM2</name>
<dbReference type="InterPro" id="IPR036890">
    <property type="entry name" value="HATPase_C_sf"/>
</dbReference>
<gene>
    <name evidence="1" type="ORF">M23134_05765</name>
</gene>